<dbReference type="PANTHER" id="PTHR45523:SF2">
    <property type="entry name" value="OS02G0470600 PROTEIN"/>
    <property type="match status" value="1"/>
</dbReference>
<feature type="region of interest" description="Disordered" evidence="1">
    <location>
        <begin position="438"/>
        <end position="464"/>
    </location>
</feature>
<feature type="compositionally biased region" description="Basic and acidic residues" evidence="1">
    <location>
        <begin position="441"/>
        <end position="464"/>
    </location>
</feature>
<gene>
    <name evidence="2" type="ORF">Bca52824_096390</name>
</gene>
<evidence type="ECO:0000313" key="2">
    <source>
        <dbReference type="EMBL" id="KAG2241767.1"/>
    </source>
</evidence>
<keyword evidence="3" id="KW-1185">Reference proteome</keyword>
<evidence type="ECO:0000313" key="3">
    <source>
        <dbReference type="Proteomes" id="UP000886595"/>
    </source>
</evidence>
<organism evidence="2 3">
    <name type="scientific">Brassica carinata</name>
    <name type="common">Ethiopian mustard</name>
    <name type="synonym">Abyssinian cabbage</name>
    <dbReference type="NCBI Taxonomy" id="52824"/>
    <lineage>
        <taxon>Eukaryota</taxon>
        <taxon>Viridiplantae</taxon>
        <taxon>Streptophyta</taxon>
        <taxon>Embryophyta</taxon>
        <taxon>Tracheophyta</taxon>
        <taxon>Spermatophyta</taxon>
        <taxon>Magnoliopsida</taxon>
        <taxon>eudicotyledons</taxon>
        <taxon>Gunneridae</taxon>
        <taxon>Pentapetalae</taxon>
        <taxon>rosids</taxon>
        <taxon>malvids</taxon>
        <taxon>Brassicales</taxon>
        <taxon>Brassicaceae</taxon>
        <taxon>Brassiceae</taxon>
        <taxon>Brassica</taxon>
    </lineage>
</organism>
<dbReference type="AlphaFoldDB" id="A0A8X7NZZ2"/>
<dbReference type="EMBL" id="JAAMPC010000851">
    <property type="protein sequence ID" value="KAG2241767.1"/>
    <property type="molecule type" value="Genomic_DNA"/>
</dbReference>
<comment type="caution">
    <text evidence="2">The sequence shown here is derived from an EMBL/GenBank/DDBJ whole genome shotgun (WGS) entry which is preliminary data.</text>
</comment>
<name>A0A8X7NZZ2_BRACI</name>
<protein>
    <submittedName>
        <fullName evidence="2">Uncharacterized protein</fullName>
    </submittedName>
</protein>
<sequence>MKLEEVTRRAQEQLQIVLEEQSRFALDIDLDAPKVRIPLRASGSSKCSSHFLLDFGNFTLTTMDTRSEEQRQNLYSRFCISGRDIAAFFTGCGSDNQGCSLIMEDFTNQPMMPPILEKGDSVYSLIDRCGMAVIVDQIKVPHPSHPTTRISIQVPNIGVHFSPTRYMRIMQLSDILYGAMKTYSQTPLDDIPDGIQPWSPADLVSEARILVWKAPLSGDVLGHTSDGDGDFHEPQTGNLKAADLVINGALVETKLYLYGKIKDECDEKVEEVLLLEVLAAGGKVHMISSESGLTVRTKLHSLKIKDELQQSGSAQYLAYSVLKNEYIQDPRRCDAYDKEMSVGHADDEDAFTDALPEFLSPTEPGTPDMDMIQCSMMMDSDEHVGIEDAEGGFHEKDTSQEKAFAMSRPTVVALIGFGFDLSAATYVEDDKDANTLAFEKSGSEKEANDEGGRLKDYLDMAKTA</sequence>
<proteinExistence type="predicted"/>
<dbReference type="Proteomes" id="UP000886595">
    <property type="component" value="Unassembled WGS sequence"/>
</dbReference>
<dbReference type="OrthoDB" id="985063at2759"/>
<evidence type="ECO:0000256" key="1">
    <source>
        <dbReference type="SAM" id="MobiDB-lite"/>
    </source>
</evidence>
<accession>A0A8X7NZZ2</accession>
<reference evidence="2 3" key="1">
    <citation type="submission" date="2020-02" db="EMBL/GenBank/DDBJ databases">
        <authorList>
            <person name="Ma Q."/>
            <person name="Huang Y."/>
            <person name="Song X."/>
            <person name="Pei D."/>
        </authorList>
    </citation>
    <scope>NUCLEOTIDE SEQUENCE [LARGE SCALE GENOMIC DNA]</scope>
    <source>
        <strain evidence="2">Sxm20200214</strain>
        <tissue evidence="2">Leaf</tissue>
    </source>
</reference>
<dbReference type="PANTHER" id="PTHR45523">
    <property type="entry name" value="TETRATRICOPEPTIDE REPEAT (TPR)-CONTAINING PROTEIN-RELATED"/>
    <property type="match status" value="1"/>
</dbReference>